<evidence type="ECO:0000313" key="2">
    <source>
        <dbReference type="EMBL" id="CQR64208.1"/>
    </source>
</evidence>
<accession>A0A0F7W036</accession>
<dbReference type="Proteomes" id="UP000035016">
    <property type="component" value="Chromosome Chromosome"/>
</dbReference>
<evidence type="ECO:0000313" key="3">
    <source>
        <dbReference type="Proteomes" id="UP000035016"/>
    </source>
</evidence>
<dbReference type="EMBL" id="LN831790">
    <property type="protein sequence ID" value="CQR64208.1"/>
    <property type="molecule type" value="Genomic_DNA"/>
</dbReference>
<reference evidence="2 3" key="1">
    <citation type="submission" date="2015-02" db="EMBL/GenBank/DDBJ databases">
        <authorList>
            <person name="Gomez-Escribano P.J."/>
        </authorList>
    </citation>
    <scope>NUCLEOTIDE SEQUENCE [LARGE SCALE GENOMIC DNA]</scope>
    <source>
        <strain evidence="3">C34 (DSM 42122 / NRRL B-24963)</strain>
    </source>
</reference>
<dbReference type="AlphaFoldDB" id="A0A0F7W036"/>
<feature type="compositionally biased region" description="Basic residues" evidence="1">
    <location>
        <begin position="80"/>
        <end position="92"/>
    </location>
</feature>
<name>A0A0F7W036_STRLW</name>
<sequence length="98" mass="10920">MITLGGRGRDDAANAAVKWVRDHSARTIWSWSRVENSNDQYPRGQRADFSLTRFTIARSESPGVDGRALPTDLPPAASRTTRRASNGRRKRREGPCVP</sequence>
<proteinExistence type="predicted"/>
<feature type="region of interest" description="Disordered" evidence="1">
    <location>
        <begin position="60"/>
        <end position="98"/>
    </location>
</feature>
<protein>
    <submittedName>
        <fullName evidence="2">LOW QUALITY PROTEIN Phage Integrase Family Prophage</fullName>
    </submittedName>
</protein>
<evidence type="ECO:0000256" key="1">
    <source>
        <dbReference type="SAM" id="MobiDB-lite"/>
    </source>
</evidence>
<gene>
    <name evidence="2" type="primary">sle_47500</name>
</gene>
<organism evidence="2 3">
    <name type="scientific">Streptomyces leeuwenhoekii</name>
    <dbReference type="NCBI Taxonomy" id="1437453"/>
    <lineage>
        <taxon>Bacteria</taxon>
        <taxon>Bacillati</taxon>
        <taxon>Actinomycetota</taxon>
        <taxon>Actinomycetes</taxon>
        <taxon>Kitasatosporales</taxon>
        <taxon>Streptomycetaceae</taxon>
        <taxon>Streptomyces</taxon>
    </lineage>
</organism>
<dbReference type="KEGG" id="sle:sle_47500"/>